<dbReference type="EMBL" id="JASPKY010000038">
    <property type="protein sequence ID" value="KAK9746626.1"/>
    <property type="molecule type" value="Genomic_DNA"/>
</dbReference>
<comment type="caution">
    <text evidence="1">The sequence shown here is derived from an EMBL/GenBank/DDBJ whole genome shotgun (WGS) entry which is preliminary data.</text>
</comment>
<gene>
    <name evidence="1" type="ORF">QE152_g5993</name>
</gene>
<name>A0AAW1MKX0_POPJA</name>
<protein>
    <submittedName>
        <fullName evidence="1">Uncharacterized protein</fullName>
    </submittedName>
</protein>
<dbReference type="Proteomes" id="UP001458880">
    <property type="component" value="Unassembled WGS sequence"/>
</dbReference>
<evidence type="ECO:0000313" key="2">
    <source>
        <dbReference type="Proteomes" id="UP001458880"/>
    </source>
</evidence>
<organism evidence="1 2">
    <name type="scientific">Popillia japonica</name>
    <name type="common">Japanese beetle</name>
    <dbReference type="NCBI Taxonomy" id="7064"/>
    <lineage>
        <taxon>Eukaryota</taxon>
        <taxon>Metazoa</taxon>
        <taxon>Ecdysozoa</taxon>
        <taxon>Arthropoda</taxon>
        <taxon>Hexapoda</taxon>
        <taxon>Insecta</taxon>
        <taxon>Pterygota</taxon>
        <taxon>Neoptera</taxon>
        <taxon>Endopterygota</taxon>
        <taxon>Coleoptera</taxon>
        <taxon>Polyphaga</taxon>
        <taxon>Scarabaeiformia</taxon>
        <taxon>Scarabaeidae</taxon>
        <taxon>Rutelinae</taxon>
        <taxon>Popillia</taxon>
    </lineage>
</organism>
<accession>A0AAW1MKX0</accession>
<reference evidence="1 2" key="1">
    <citation type="journal article" date="2024" name="BMC Genomics">
        <title>De novo assembly and annotation of Popillia japonica's genome with initial clues to its potential as an invasive pest.</title>
        <authorList>
            <person name="Cucini C."/>
            <person name="Boschi S."/>
            <person name="Funari R."/>
            <person name="Cardaioli E."/>
            <person name="Iannotti N."/>
            <person name="Marturano G."/>
            <person name="Paoli F."/>
            <person name="Bruttini M."/>
            <person name="Carapelli A."/>
            <person name="Frati F."/>
            <person name="Nardi F."/>
        </authorList>
    </citation>
    <scope>NUCLEOTIDE SEQUENCE [LARGE SCALE GENOMIC DNA]</scope>
    <source>
        <strain evidence="1">DMR45628</strain>
    </source>
</reference>
<evidence type="ECO:0000313" key="1">
    <source>
        <dbReference type="EMBL" id="KAK9746626.1"/>
    </source>
</evidence>
<keyword evidence="2" id="KW-1185">Reference proteome</keyword>
<dbReference type="AlphaFoldDB" id="A0AAW1MKX0"/>
<sequence>MSEENKFFGKKIIYWVPKPDVLERILDVLLLLRKLGEVITHDLLQIHYFQAPEDFFLLLLLRKLGEVITHDLLQIHYFQAPEDCFLTPLIVVILDQGLIAVCQDFSKFLLSSGATRKEGSQIIGNLLDKSEEIKFKVQLAKKDLKLLGIFWISQKRSSYWGKSYVLGTPKYLHKIYSKMSNSYYQLL</sequence>
<proteinExistence type="predicted"/>